<dbReference type="OrthoDB" id="9782395at2"/>
<feature type="transmembrane region" description="Helical" evidence="1">
    <location>
        <begin position="52"/>
        <end position="75"/>
    </location>
</feature>
<evidence type="ECO:0000313" key="3">
    <source>
        <dbReference type="EMBL" id="SPF43182.1"/>
    </source>
</evidence>
<evidence type="ECO:0000313" key="4">
    <source>
        <dbReference type="Proteomes" id="UP000238701"/>
    </source>
</evidence>
<accession>A0A2U3KU59</accession>
<reference evidence="4" key="1">
    <citation type="submission" date="2018-02" db="EMBL/GenBank/DDBJ databases">
        <authorList>
            <person name="Hausmann B."/>
        </authorList>
    </citation>
    <scope>NUCLEOTIDE SEQUENCE [LARGE SCALE GENOMIC DNA]</scope>
    <source>
        <strain evidence="4">Peat soil MAG SbA1</strain>
    </source>
</reference>
<proteinExistence type="predicted"/>
<dbReference type="Pfam" id="PF02698">
    <property type="entry name" value="DUF218"/>
    <property type="match status" value="1"/>
</dbReference>
<dbReference type="CDD" id="cd06259">
    <property type="entry name" value="YdcF-like"/>
    <property type="match status" value="1"/>
</dbReference>
<protein>
    <recommendedName>
        <fullName evidence="2">DUF218 domain-containing protein</fullName>
    </recommendedName>
</protein>
<name>A0A2U3KU59_9BACT</name>
<organism evidence="3 4">
    <name type="scientific">Candidatus Sulfotelmatobacter kueseliae</name>
    <dbReference type="NCBI Taxonomy" id="2042962"/>
    <lineage>
        <taxon>Bacteria</taxon>
        <taxon>Pseudomonadati</taxon>
        <taxon>Acidobacteriota</taxon>
        <taxon>Terriglobia</taxon>
        <taxon>Terriglobales</taxon>
        <taxon>Candidatus Korobacteraceae</taxon>
        <taxon>Candidatus Sulfotelmatobacter</taxon>
    </lineage>
</organism>
<evidence type="ECO:0000259" key="2">
    <source>
        <dbReference type="Pfam" id="PF02698"/>
    </source>
</evidence>
<dbReference type="EMBL" id="OMOD01000142">
    <property type="protein sequence ID" value="SPF43182.1"/>
    <property type="molecule type" value="Genomic_DNA"/>
</dbReference>
<dbReference type="AlphaFoldDB" id="A0A2U3KU59"/>
<sequence>MKLKRTVQILARYNEQSSRTAEQGLDSAVGNSTGTDIWRQTHVMAILKKRRVWVFALMVAVVLVVFAANAGRMLVVDSPQRSDVILVLAGETELRPARALELLGQGYGRRVVLDVPAAAMVYQFNEIELAEQYVRHLPQAPSVAVCPIAGLSTRDEAHDAEKCLAQEQGSRVLIVTSDFHTRRALSIFRHEIPGKSFAVAAAYDDTQFGTRWWTHRQWAKTLVDEWLRLLWWTAVDRWR</sequence>
<keyword evidence="1" id="KW-1133">Transmembrane helix</keyword>
<keyword evidence="1" id="KW-0472">Membrane</keyword>
<keyword evidence="1" id="KW-0812">Transmembrane</keyword>
<feature type="domain" description="DUF218" evidence="2">
    <location>
        <begin position="83"/>
        <end position="227"/>
    </location>
</feature>
<dbReference type="Proteomes" id="UP000238701">
    <property type="component" value="Unassembled WGS sequence"/>
</dbReference>
<gene>
    <name evidence="3" type="ORF">SBA1_480052</name>
</gene>
<dbReference type="InterPro" id="IPR003848">
    <property type="entry name" value="DUF218"/>
</dbReference>
<evidence type="ECO:0000256" key="1">
    <source>
        <dbReference type="SAM" id="Phobius"/>
    </source>
</evidence>